<dbReference type="GO" id="GO:0003676">
    <property type="term" value="F:nucleic acid binding"/>
    <property type="evidence" value="ECO:0007669"/>
    <property type="project" value="InterPro"/>
</dbReference>
<keyword evidence="6" id="KW-1185">Reference proteome</keyword>
<evidence type="ECO:0000313" key="6">
    <source>
        <dbReference type="Proteomes" id="UP000193218"/>
    </source>
</evidence>
<dbReference type="GO" id="GO:0000213">
    <property type="term" value="F:tRNA-intron lyase activity"/>
    <property type="evidence" value="ECO:0007669"/>
    <property type="project" value="TreeGrafter"/>
</dbReference>
<dbReference type="InterPro" id="IPR042777">
    <property type="entry name" value="Sen15_fungi"/>
</dbReference>
<dbReference type="RefSeq" id="XP_021871585.1">
    <property type="nucleotide sequence ID" value="XM_022012648.1"/>
</dbReference>
<dbReference type="Proteomes" id="UP000193218">
    <property type="component" value="Unassembled WGS sequence"/>
</dbReference>
<feature type="domain" description="tRNA-splicing endonuclease subunit Sen15" evidence="4">
    <location>
        <begin position="164"/>
        <end position="192"/>
    </location>
</feature>
<dbReference type="OrthoDB" id="10002170at2759"/>
<dbReference type="GO" id="GO:0000214">
    <property type="term" value="C:tRNA-intron endonuclease complex"/>
    <property type="evidence" value="ECO:0007669"/>
    <property type="project" value="InterPro"/>
</dbReference>
<evidence type="ECO:0000259" key="4">
    <source>
        <dbReference type="Pfam" id="PF09631"/>
    </source>
</evidence>
<accession>A0A1Y1UHS9</accession>
<gene>
    <name evidence="5" type="ORF">BD324DRAFT_386889</name>
</gene>
<evidence type="ECO:0000256" key="3">
    <source>
        <dbReference type="SAM" id="MobiDB-lite"/>
    </source>
</evidence>
<dbReference type="SUPFAM" id="SSF53032">
    <property type="entry name" value="tRNA-intron endonuclease catalytic domain-like"/>
    <property type="match status" value="1"/>
</dbReference>
<dbReference type="InterPro" id="IPR036167">
    <property type="entry name" value="tRNA_intron_Endo_cat-like_sf"/>
</dbReference>
<dbReference type="STRING" id="4999.A0A1Y1UHS9"/>
<dbReference type="Pfam" id="PF09631">
    <property type="entry name" value="Sen15"/>
    <property type="match status" value="1"/>
</dbReference>
<comment type="caution">
    <text evidence="5">The sequence shown here is derived from an EMBL/GenBank/DDBJ whole genome shotgun (WGS) entry which is preliminary data.</text>
</comment>
<keyword evidence="2" id="KW-0819">tRNA processing</keyword>
<dbReference type="GO" id="GO:0000379">
    <property type="term" value="P:tRNA-type intron splice site recognition and cleavage"/>
    <property type="evidence" value="ECO:0007669"/>
    <property type="project" value="InterPro"/>
</dbReference>
<dbReference type="EMBL" id="NBSH01000005">
    <property type="protein sequence ID" value="ORX37598.1"/>
    <property type="molecule type" value="Genomic_DNA"/>
</dbReference>
<organism evidence="5 6">
    <name type="scientific">Kockovaella imperatae</name>
    <dbReference type="NCBI Taxonomy" id="4999"/>
    <lineage>
        <taxon>Eukaryota</taxon>
        <taxon>Fungi</taxon>
        <taxon>Dikarya</taxon>
        <taxon>Basidiomycota</taxon>
        <taxon>Agaricomycotina</taxon>
        <taxon>Tremellomycetes</taxon>
        <taxon>Tremellales</taxon>
        <taxon>Cuniculitremaceae</taxon>
        <taxon>Kockovaella</taxon>
    </lineage>
</organism>
<proteinExistence type="inferred from homology"/>
<name>A0A1Y1UHS9_9TREE</name>
<dbReference type="Gene3D" id="3.40.1350.10">
    <property type="match status" value="1"/>
</dbReference>
<dbReference type="AlphaFoldDB" id="A0A1Y1UHS9"/>
<feature type="region of interest" description="Disordered" evidence="3">
    <location>
        <begin position="118"/>
        <end position="159"/>
    </location>
</feature>
<evidence type="ECO:0000256" key="2">
    <source>
        <dbReference type="ARBA" id="ARBA00022694"/>
    </source>
</evidence>
<evidence type="ECO:0000256" key="1">
    <source>
        <dbReference type="ARBA" id="ARBA00006091"/>
    </source>
</evidence>
<evidence type="ECO:0000313" key="5">
    <source>
        <dbReference type="EMBL" id="ORX37598.1"/>
    </source>
</evidence>
<sequence length="197" mass="21657">MTIDVAPRTLDPLARTQQEEEIIAACPLQAGPVHTTLRDLALSVEWSDLRVLELASTGWAIILGHKRRHEPLRAVLPLPLHTTALRPSSLRAIFQALEALSDDDIPHALPDFAPSVEELQERAQRGKQVSQTDGTRNVGLPDPTDGEENTPPAHGPEVINKSLDRDMIYVAIVTTDSTVVYYKLTKGIKKPADIPDE</sequence>
<dbReference type="GeneID" id="33554456"/>
<dbReference type="PANTHER" id="PTHR28518">
    <property type="entry name" value="TRNA-SPLICING ENDONUCLEASE SUBUNIT SEN15"/>
    <property type="match status" value="1"/>
</dbReference>
<dbReference type="InterPro" id="IPR011856">
    <property type="entry name" value="tRNA_endonuc-like_dom_sf"/>
</dbReference>
<dbReference type="PANTHER" id="PTHR28518:SF1">
    <property type="entry name" value="TRNA-SPLICING ENDONUCLEASE SUBUNIT SEN15"/>
    <property type="match status" value="1"/>
</dbReference>
<protein>
    <recommendedName>
        <fullName evidence="4">tRNA-splicing endonuclease subunit Sen15 domain-containing protein</fullName>
    </recommendedName>
</protein>
<dbReference type="InParanoid" id="A0A1Y1UHS9"/>
<reference evidence="5 6" key="1">
    <citation type="submission" date="2017-03" db="EMBL/GenBank/DDBJ databases">
        <title>Widespread Adenine N6-methylation of Active Genes in Fungi.</title>
        <authorList>
            <consortium name="DOE Joint Genome Institute"/>
            <person name="Mondo S.J."/>
            <person name="Dannebaum R.O."/>
            <person name="Kuo R.C."/>
            <person name="Louie K.B."/>
            <person name="Bewick A.J."/>
            <person name="Labutti K."/>
            <person name="Haridas S."/>
            <person name="Kuo A."/>
            <person name="Salamov A."/>
            <person name="Ahrendt S.R."/>
            <person name="Lau R."/>
            <person name="Bowen B.P."/>
            <person name="Lipzen A."/>
            <person name="Sullivan W."/>
            <person name="Andreopoulos W.B."/>
            <person name="Clum A."/>
            <person name="Lindquist E."/>
            <person name="Daum C."/>
            <person name="Northen T.R."/>
            <person name="Ramamoorthy G."/>
            <person name="Schmitz R.J."/>
            <person name="Gryganskyi A."/>
            <person name="Culley D."/>
            <person name="Magnuson J."/>
            <person name="James T.Y."/>
            <person name="O'Malley M.A."/>
            <person name="Stajich J.E."/>
            <person name="Spatafora J.W."/>
            <person name="Visel A."/>
            <person name="Grigoriev I.V."/>
        </authorList>
    </citation>
    <scope>NUCLEOTIDE SEQUENCE [LARGE SCALE GENOMIC DNA]</scope>
    <source>
        <strain evidence="5 6">NRRL Y-17943</strain>
    </source>
</reference>
<dbReference type="InterPro" id="IPR018593">
    <property type="entry name" value="tRNA-endonuc_su_Sen15"/>
</dbReference>
<comment type="similarity">
    <text evidence="1">Belongs to the SEN15 family.</text>
</comment>